<dbReference type="InterPro" id="IPR001763">
    <property type="entry name" value="Rhodanese-like_dom"/>
</dbReference>
<sequence>MTPENVAEAKAKVPAITPEEASRLADVVFLDVREPSEVEASGKVAGALNIPRGMLDVQADPSSPRREAALDPTKTVVTYCGVGGRAALAAARLKELGFADVRHMGGFKDWAEKGLPVERG</sequence>
<feature type="domain" description="Rhodanese" evidence="1">
    <location>
        <begin position="23"/>
        <end position="119"/>
    </location>
</feature>
<dbReference type="EMBL" id="AOSK01000081">
    <property type="protein sequence ID" value="EYD75437.1"/>
    <property type="molecule type" value="Genomic_DNA"/>
</dbReference>
<dbReference type="PROSITE" id="PS50206">
    <property type="entry name" value="RHODANESE_3"/>
    <property type="match status" value="1"/>
</dbReference>
<dbReference type="SMART" id="SM00450">
    <property type="entry name" value="RHOD"/>
    <property type="match status" value="1"/>
</dbReference>
<keyword evidence="3" id="KW-1185">Reference proteome</keyword>
<evidence type="ECO:0000313" key="2">
    <source>
        <dbReference type="EMBL" id="EYD75437.1"/>
    </source>
</evidence>
<dbReference type="PANTHER" id="PTHR43031:SF1">
    <property type="entry name" value="PYRIDINE NUCLEOTIDE-DISULPHIDE OXIDOREDUCTASE"/>
    <property type="match status" value="1"/>
</dbReference>
<name>A0A017HLR5_9RHOB</name>
<proteinExistence type="predicted"/>
<dbReference type="STRING" id="442562.Rumeso_03007"/>
<reference evidence="2 3" key="1">
    <citation type="submission" date="2013-02" db="EMBL/GenBank/DDBJ databases">
        <authorList>
            <person name="Fiebig A."/>
            <person name="Goeker M."/>
            <person name="Klenk H.-P.P."/>
        </authorList>
    </citation>
    <scope>NUCLEOTIDE SEQUENCE [LARGE SCALE GENOMIC DNA]</scope>
    <source>
        <strain evidence="2 3">DSM 19309</strain>
    </source>
</reference>
<dbReference type="Proteomes" id="UP000019666">
    <property type="component" value="Unassembled WGS sequence"/>
</dbReference>
<dbReference type="SUPFAM" id="SSF52821">
    <property type="entry name" value="Rhodanese/Cell cycle control phosphatase"/>
    <property type="match status" value="1"/>
</dbReference>
<protein>
    <submittedName>
        <fullName evidence="2">Rhodanese-like domain protein</fullName>
    </submittedName>
</protein>
<dbReference type="Gene3D" id="3.40.250.10">
    <property type="entry name" value="Rhodanese-like domain"/>
    <property type="match status" value="1"/>
</dbReference>
<accession>A0A017HLR5</accession>
<evidence type="ECO:0000313" key="3">
    <source>
        <dbReference type="Proteomes" id="UP000019666"/>
    </source>
</evidence>
<dbReference type="InterPro" id="IPR050229">
    <property type="entry name" value="GlpE_sulfurtransferase"/>
</dbReference>
<dbReference type="PANTHER" id="PTHR43031">
    <property type="entry name" value="FAD-DEPENDENT OXIDOREDUCTASE"/>
    <property type="match status" value="1"/>
</dbReference>
<dbReference type="Pfam" id="PF00581">
    <property type="entry name" value="Rhodanese"/>
    <property type="match status" value="1"/>
</dbReference>
<organism evidence="2 3">
    <name type="scientific">Rubellimicrobium mesophilum DSM 19309</name>
    <dbReference type="NCBI Taxonomy" id="442562"/>
    <lineage>
        <taxon>Bacteria</taxon>
        <taxon>Pseudomonadati</taxon>
        <taxon>Pseudomonadota</taxon>
        <taxon>Alphaproteobacteria</taxon>
        <taxon>Rhodobacterales</taxon>
        <taxon>Roseobacteraceae</taxon>
        <taxon>Rubellimicrobium</taxon>
    </lineage>
</organism>
<gene>
    <name evidence="2" type="ORF">Rumeso_03007</name>
</gene>
<dbReference type="AlphaFoldDB" id="A0A017HLR5"/>
<comment type="caution">
    <text evidence="2">The sequence shown here is derived from an EMBL/GenBank/DDBJ whole genome shotgun (WGS) entry which is preliminary data.</text>
</comment>
<evidence type="ECO:0000259" key="1">
    <source>
        <dbReference type="PROSITE" id="PS50206"/>
    </source>
</evidence>
<dbReference type="InterPro" id="IPR036873">
    <property type="entry name" value="Rhodanese-like_dom_sf"/>
</dbReference>
<dbReference type="HOGENOM" id="CLU_089574_6_1_5"/>